<keyword evidence="4" id="KW-1185">Reference proteome</keyword>
<gene>
    <name evidence="3" type="ordered locus">Rxyl_0484</name>
</gene>
<organism evidence="3 4">
    <name type="scientific">Rubrobacter xylanophilus (strain DSM 9941 / JCM 11954 / NBRC 16129 / PRD-1)</name>
    <dbReference type="NCBI Taxonomy" id="266117"/>
    <lineage>
        <taxon>Bacteria</taxon>
        <taxon>Bacillati</taxon>
        <taxon>Actinomycetota</taxon>
        <taxon>Rubrobacteria</taxon>
        <taxon>Rubrobacterales</taxon>
        <taxon>Rubrobacteraceae</taxon>
        <taxon>Rubrobacter</taxon>
    </lineage>
</organism>
<accession>Q1AYS0</accession>
<dbReference type="InterPro" id="IPR019945">
    <property type="entry name" value="F420_G6P_DH-rel"/>
</dbReference>
<dbReference type="PhylomeDB" id="Q1AYS0"/>
<dbReference type="Gene3D" id="3.20.20.30">
    <property type="entry name" value="Luciferase-like domain"/>
    <property type="match status" value="1"/>
</dbReference>
<protein>
    <submittedName>
        <fullName evidence="3">Luciferase-like protein</fullName>
    </submittedName>
</protein>
<dbReference type="GO" id="GO:0016705">
    <property type="term" value="F:oxidoreductase activity, acting on paired donors, with incorporation or reduction of molecular oxygen"/>
    <property type="evidence" value="ECO:0007669"/>
    <property type="project" value="InterPro"/>
</dbReference>
<dbReference type="CDD" id="cd01097">
    <property type="entry name" value="Tetrahydromethanopterin_reductase"/>
    <property type="match status" value="1"/>
</dbReference>
<evidence type="ECO:0000259" key="2">
    <source>
        <dbReference type="Pfam" id="PF00296"/>
    </source>
</evidence>
<dbReference type="Proteomes" id="UP000006637">
    <property type="component" value="Chromosome"/>
</dbReference>
<dbReference type="InterPro" id="IPR036661">
    <property type="entry name" value="Luciferase-like_sf"/>
</dbReference>
<reference evidence="3 4" key="1">
    <citation type="submission" date="2006-06" db="EMBL/GenBank/DDBJ databases">
        <title>Complete sequence of Rubrobacter xylanophilus DSM 9941.</title>
        <authorList>
            <consortium name="US DOE Joint Genome Institute"/>
            <person name="Copeland A."/>
            <person name="Lucas S."/>
            <person name="Lapidus A."/>
            <person name="Barry K."/>
            <person name="Detter J.C."/>
            <person name="Glavina del Rio T."/>
            <person name="Hammon N."/>
            <person name="Israni S."/>
            <person name="Dalin E."/>
            <person name="Tice H."/>
            <person name="Pitluck S."/>
            <person name="Munk A.C."/>
            <person name="Brettin T."/>
            <person name="Bruce D."/>
            <person name="Han C."/>
            <person name="Tapia R."/>
            <person name="Gilna P."/>
            <person name="Schmutz J."/>
            <person name="Larimer F."/>
            <person name="Land M."/>
            <person name="Hauser L."/>
            <person name="Kyrpides N."/>
            <person name="Lykidis A."/>
            <person name="da Costa M.S."/>
            <person name="Rainey F.A."/>
            <person name="Empadinhas N."/>
            <person name="Jolivet E."/>
            <person name="Battista J.R."/>
            <person name="Richardson P."/>
        </authorList>
    </citation>
    <scope>NUCLEOTIDE SEQUENCE [LARGE SCALE GENOMIC DNA]</scope>
    <source>
        <strain evidence="4">DSM 9941 / NBRC 16129 / PRD-1</strain>
    </source>
</reference>
<dbReference type="SUPFAM" id="SSF51679">
    <property type="entry name" value="Bacterial luciferase-like"/>
    <property type="match status" value="1"/>
</dbReference>
<dbReference type="PANTHER" id="PTHR43244:SF1">
    <property type="entry name" value="5,10-METHYLENETETRAHYDROMETHANOPTERIN REDUCTASE"/>
    <property type="match status" value="1"/>
</dbReference>
<dbReference type="EMBL" id="CP000386">
    <property type="protein sequence ID" value="ABG03458.1"/>
    <property type="molecule type" value="Genomic_DNA"/>
</dbReference>
<keyword evidence="1" id="KW-0560">Oxidoreductase</keyword>
<dbReference type="KEGG" id="rxy:Rxyl_0484"/>
<name>Q1AYS0_RUBXD</name>
<proteinExistence type="predicted"/>
<evidence type="ECO:0000313" key="3">
    <source>
        <dbReference type="EMBL" id="ABG03458.1"/>
    </source>
</evidence>
<evidence type="ECO:0000256" key="1">
    <source>
        <dbReference type="ARBA" id="ARBA00023002"/>
    </source>
</evidence>
<dbReference type="InterPro" id="IPR011251">
    <property type="entry name" value="Luciferase-like_dom"/>
</dbReference>
<sequence>MPVAGESFRRRAEMAKIGYFLSCEEWGPRELLEQAEMAEAAGFEGLWISDHYHPWNSEQGNSPFVWSVIGGLSRATSLPVTTAVTCPTIRIHPAIIAQAAATSAVMLEGRFVLGVGSGENLNEHVLGDRWPPADVRLKMLEEAVRVMRLLWEGGVKDFHGDYYTVENARLYTLPEEPPPVYVSGFGPKSVRLAGRIGDGYCSTIPDGELVSLFRSSGGGDKPAQAGMKVCWSEEESRARKTAHRIWPNEQLPGELAQELPTPRHFEQASELVTEEMVAAEVPCGPDPELHLRSIRRYIEAGYDEIYVQQIGPEQEGFFRFYETEILPELP</sequence>
<evidence type="ECO:0000313" key="4">
    <source>
        <dbReference type="Proteomes" id="UP000006637"/>
    </source>
</evidence>
<dbReference type="HOGENOM" id="CLU_027853_4_0_11"/>
<dbReference type="PANTHER" id="PTHR43244">
    <property type="match status" value="1"/>
</dbReference>
<feature type="domain" description="Luciferase-like" evidence="2">
    <location>
        <begin position="27"/>
        <end position="303"/>
    </location>
</feature>
<dbReference type="NCBIfam" id="TIGR03557">
    <property type="entry name" value="F420_G6P_family"/>
    <property type="match status" value="1"/>
</dbReference>
<dbReference type="Pfam" id="PF00296">
    <property type="entry name" value="Bac_luciferase"/>
    <property type="match status" value="1"/>
</dbReference>
<dbReference type="InterPro" id="IPR050564">
    <property type="entry name" value="F420-G6PD/mer"/>
</dbReference>
<dbReference type="STRING" id="266117.Rxyl_0484"/>
<dbReference type="eggNOG" id="COG2141">
    <property type="taxonomic scope" value="Bacteria"/>
</dbReference>
<dbReference type="AlphaFoldDB" id="Q1AYS0"/>